<dbReference type="Gene3D" id="2.160.20.120">
    <property type="match status" value="1"/>
</dbReference>
<comment type="caution">
    <text evidence="1">The sequence shown here is derived from an EMBL/GenBank/DDBJ whole genome shotgun (WGS) entry which is preliminary data.</text>
</comment>
<sequence>MKTSNKLLIAAITLLLLSTALYDFQLKAQYKKGDFRNRFGDFINLNLSGFKIINLKSSTAINIMLAKGPFKVLADPDAMEFARVEKHGDTLMVEASFRSNFHNARTPYVLYVSCPEISEVIADAHYIAYENHITDTLAAADFSWRPTVITGFTLNSLKLSLNHASNITLENDSIATLNAVTGIENGSASNLILGINNHIGNARLDIRNKSRLWIKEAVNTRLNYQIADSAKLIVNGASQNILKFKQP</sequence>
<accession>A0ABV6L615</accession>
<protein>
    <recommendedName>
        <fullName evidence="3">Auto-transporter adhesin head GIN domain-containing protein</fullName>
    </recommendedName>
</protein>
<name>A0ABV6L615_9SPHI</name>
<evidence type="ECO:0000313" key="2">
    <source>
        <dbReference type="Proteomes" id="UP001589828"/>
    </source>
</evidence>
<gene>
    <name evidence="1" type="ORF">ACFFGT_11965</name>
</gene>
<dbReference type="Proteomes" id="UP001589828">
    <property type="component" value="Unassembled WGS sequence"/>
</dbReference>
<evidence type="ECO:0008006" key="3">
    <source>
        <dbReference type="Google" id="ProtNLM"/>
    </source>
</evidence>
<reference evidence="1 2" key="1">
    <citation type="submission" date="2024-09" db="EMBL/GenBank/DDBJ databases">
        <authorList>
            <person name="Sun Q."/>
            <person name="Mori K."/>
        </authorList>
    </citation>
    <scope>NUCLEOTIDE SEQUENCE [LARGE SCALE GENOMIC DNA]</scope>
    <source>
        <strain evidence="1 2">NCAIM B.02415</strain>
    </source>
</reference>
<dbReference type="EMBL" id="JBHLTS010000021">
    <property type="protein sequence ID" value="MFC0514923.1"/>
    <property type="molecule type" value="Genomic_DNA"/>
</dbReference>
<dbReference type="RefSeq" id="WP_377022766.1">
    <property type="nucleotide sequence ID" value="NZ_JBHLTS010000021.1"/>
</dbReference>
<proteinExistence type="predicted"/>
<keyword evidence="2" id="KW-1185">Reference proteome</keyword>
<organism evidence="1 2">
    <name type="scientific">Mucilaginibacter angelicae</name>
    <dbReference type="NCBI Taxonomy" id="869718"/>
    <lineage>
        <taxon>Bacteria</taxon>
        <taxon>Pseudomonadati</taxon>
        <taxon>Bacteroidota</taxon>
        <taxon>Sphingobacteriia</taxon>
        <taxon>Sphingobacteriales</taxon>
        <taxon>Sphingobacteriaceae</taxon>
        <taxon>Mucilaginibacter</taxon>
    </lineage>
</organism>
<evidence type="ECO:0000313" key="1">
    <source>
        <dbReference type="EMBL" id="MFC0514923.1"/>
    </source>
</evidence>